<keyword evidence="2" id="KW-1185">Reference proteome</keyword>
<evidence type="ECO:0000313" key="2">
    <source>
        <dbReference type="Proteomes" id="UP001454036"/>
    </source>
</evidence>
<accession>A0AAV3QAZ3</accession>
<protein>
    <submittedName>
        <fullName evidence="1">Uncharacterized protein</fullName>
    </submittedName>
</protein>
<evidence type="ECO:0000313" key="1">
    <source>
        <dbReference type="EMBL" id="GAA0159372.1"/>
    </source>
</evidence>
<dbReference type="EMBL" id="BAABME010003583">
    <property type="protein sequence ID" value="GAA0159372.1"/>
    <property type="molecule type" value="Genomic_DNA"/>
</dbReference>
<dbReference type="Proteomes" id="UP001454036">
    <property type="component" value="Unassembled WGS sequence"/>
</dbReference>
<dbReference type="AlphaFoldDB" id="A0AAV3QAZ3"/>
<sequence>MAAGAKVLECLSSKEILWEDRSSTTGTERVVLVGGEEERDAILTPPTDHDILRGGEGLRVAVRLVCAIAK</sequence>
<reference evidence="1 2" key="1">
    <citation type="submission" date="2024-01" db="EMBL/GenBank/DDBJ databases">
        <title>The complete chloroplast genome sequence of Lithospermum erythrorhizon: insights into the phylogenetic relationship among Boraginaceae species and the maternal lineages of purple gromwells.</title>
        <authorList>
            <person name="Okada T."/>
            <person name="Watanabe K."/>
        </authorList>
    </citation>
    <scope>NUCLEOTIDE SEQUENCE [LARGE SCALE GENOMIC DNA]</scope>
</reference>
<gene>
    <name evidence="1" type="ORF">LIER_16162</name>
</gene>
<proteinExistence type="predicted"/>
<organism evidence="1 2">
    <name type="scientific">Lithospermum erythrorhizon</name>
    <name type="common">Purple gromwell</name>
    <name type="synonym">Lithospermum officinale var. erythrorhizon</name>
    <dbReference type="NCBI Taxonomy" id="34254"/>
    <lineage>
        <taxon>Eukaryota</taxon>
        <taxon>Viridiplantae</taxon>
        <taxon>Streptophyta</taxon>
        <taxon>Embryophyta</taxon>
        <taxon>Tracheophyta</taxon>
        <taxon>Spermatophyta</taxon>
        <taxon>Magnoliopsida</taxon>
        <taxon>eudicotyledons</taxon>
        <taxon>Gunneridae</taxon>
        <taxon>Pentapetalae</taxon>
        <taxon>asterids</taxon>
        <taxon>lamiids</taxon>
        <taxon>Boraginales</taxon>
        <taxon>Boraginaceae</taxon>
        <taxon>Boraginoideae</taxon>
        <taxon>Lithospermeae</taxon>
        <taxon>Lithospermum</taxon>
    </lineage>
</organism>
<comment type="caution">
    <text evidence="1">The sequence shown here is derived from an EMBL/GenBank/DDBJ whole genome shotgun (WGS) entry which is preliminary data.</text>
</comment>
<name>A0AAV3QAZ3_LITER</name>